<dbReference type="PROSITE" id="PS00018">
    <property type="entry name" value="EF_HAND_1"/>
    <property type="match status" value="1"/>
</dbReference>
<evidence type="ECO:0000313" key="4">
    <source>
        <dbReference type="EMBL" id="KAF6026282.1"/>
    </source>
</evidence>
<dbReference type="EMBL" id="VXIV02002310">
    <property type="protein sequence ID" value="KAF6026282.1"/>
    <property type="molecule type" value="Genomic_DNA"/>
</dbReference>
<feature type="chain" id="PRO_5029725831" evidence="3">
    <location>
        <begin position="23"/>
        <end position="655"/>
    </location>
</feature>
<gene>
    <name evidence="4" type="ORF">EB796_015410</name>
</gene>
<organism evidence="4 5">
    <name type="scientific">Bugula neritina</name>
    <name type="common">Brown bryozoan</name>
    <name type="synonym">Sertularia neritina</name>
    <dbReference type="NCBI Taxonomy" id="10212"/>
    <lineage>
        <taxon>Eukaryota</taxon>
        <taxon>Metazoa</taxon>
        <taxon>Spiralia</taxon>
        <taxon>Lophotrochozoa</taxon>
        <taxon>Bryozoa</taxon>
        <taxon>Gymnolaemata</taxon>
        <taxon>Cheilostomatida</taxon>
        <taxon>Flustrina</taxon>
        <taxon>Buguloidea</taxon>
        <taxon>Bugulidae</taxon>
        <taxon>Bugula</taxon>
    </lineage>
</organism>
<feature type="compositionally biased region" description="Polar residues" evidence="2">
    <location>
        <begin position="630"/>
        <end position="655"/>
    </location>
</feature>
<dbReference type="Proteomes" id="UP000593567">
    <property type="component" value="Unassembled WGS sequence"/>
</dbReference>
<feature type="coiled-coil region" evidence="1">
    <location>
        <begin position="216"/>
        <end position="423"/>
    </location>
</feature>
<feature type="region of interest" description="Disordered" evidence="2">
    <location>
        <begin position="604"/>
        <end position="655"/>
    </location>
</feature>
<evidence type="ECO:0000256" key="1">
    <source>
        <dbReference type="SAM" id="Coils"/>
    </source>
</evidence>
<feature type="compositionally biased region" description="Low complexity" evidence="2">
    <location>
        <begin position="615"/>
        <end position="627"/>
    </location>
</feature>
<accession>A0A7J7JIX5</accession>
<evidence type="ECO:0000313" key="5">
    <source>
        <dbReference type="Proteomes" id="UP000593567"/>
    </source>
</evidence>
<keyword evidence="1" id="KW-0175">Coiled coil</keyword>
<proteinExistence type="predicted"/>
<dbReference type="InterPro" id="IPR018247">
    <property type="entry name" value="EF_Hand_1_Ca_BS"/>
</dbReference>
<keyword evidence="5" id="KW-1185">Reference proteome</keyword>
<reference evidence="4" key="1">
    <citation type="submission" date="2020-06" db="EMBL/GenBank/DDBJ databases">
        <title>Draft genome of Bugula neritina, a colonial animal packing powerful symbionts and potential medicines.</title>
        <authorList>
            <person name="Rayko M."/>
        </authorList>
    </citation>
    <scope>NUCLEOTIDE SEQUENCE [LARGE SCALE GENOMIC DNA]</scope>
    <source>
        <strain evidence="4">Kwan_BN1</strain>
    </source>
</reference>
<evidence type="ECO:0000256" key="3">
    <source>
        <dbReference type="SAM" id="SignalP"/>
    </source>
</evidence>
<comment type="caution">
    <text evidence="4">The sequence shown here is derived from an EMBL/GenBank/DDBJ whole genome shotgun (WGS) entry which is preliminary data.</text>
</comment>
<feature type="signal peptide" evidence="3">
    <location>
        <begin position="1"/>
        <end position="22"/>
    </location>
</feature>
<keyword evidence="3" id="KW-0732">Signal</keyword>
<protein>
    <submittedName>
        <fullName evidence="4">Uncharacterized protein</fullName>
    </submittedName>
</protein>
<name>A0A7J7JIX5_BUGNE</name>
<feature type="coiled-coil region" evidence="1">
    <location>
        <begin position="482"/>
        <end position="509"/>
    </location>
</feature>
<dbReference type="OrthoDB" id="5875463at2759"/>
<sequence length="655" mass="71764">MAIPSMMFGIIFIMSSNTPVMSSSAPVRSFTASVMSSNTSVMSSSASMMSSNTSVMSSSTSVMSSSTSVMSSDTSVMSSDTSVMSSSTSVMSSDTSVMSSSTSVMSSDTSVMSSSTSVMSSDTSVMSSSTSVIANESYRQENMRCVELVARADDLSFQHTRLEKQLTDTQTRAHAAETDLHNVQDHLRSKDLEIKELHSEILAAKQSTADTISSTSRADNSKIEQLEKALNELQKEVSCKQSENDNLQVKLAVTKDELEQAIATNSQAKDATVVENGTHQPGDDTSQLEHEILRLQSDVDTLRDKNNDLRKKNWNMSESLKKAEEASLSVTLLESDLDKKSSKIHELKACNQSLKETNDDLQNKIDVLNNTVSLNDQLQSEYSELRHTLVEKDETIHNLEISLAEEREKVVATENECKNILENELHQSLAELEHQHNARIDGLQTLLDKSEMRITDLASLLHQSECVIKQNHRQLLNGNSETAELQCKLNKSQEEKKVLQAQISQLESAAKADADSDSNNSLSVDEVRALMLAVNPDLTLDPGSTLEQNMEEFYTQTISIGKQESAEEKSYKQALIETEAMLDKLSETWQGTLDAKDSEISRLQAKLTESQAKPSAASSHRSSVSRSSDGDNISNTSEAMRLASSGSLHDVSSTV</sequence>
<evidence type="ECO:0000256" key="2">
    <source>
        <dbReference type="SAM" id="MobiDB-lite"/>
    </source>
</evidence>
<dbReference type="AlphaFoldDB" id="A0A7J7JIX5"/>